<feature type="transmembrane region" description="Helical" evidence="1">
    <location>
        <begin position="7"/>
        <end position="26"/>
    </location>
</feature>
<dbReference type="EMBL" id="BKCG01000001">
    <property type="protein sequence ID" value="GER58117.1"/>
    <property type="molecule type" value="Genomic_DNA"/>
</dbReference>
<dbReference type="Proteomes" id="UP000326509">
    <property type="component" value="Unassembled WGS sequence"/>
</dbReference>
<gene>
    <name evidence="2" type="ORF">ULMA_02250</name>
</gene>
<feature type="transmembrane region" description="Helical" evidence="1">
    <location>
        <begin position="38"/>
        <end position="60"/>
    </location>
</feature>
<sequence length="126" mass="14128">MYRRFAYYLILLILLIGVYGAGGLVVDEFKTGDGCPKIMHIPMCLVILICFFIPLIAHLLKKWSVLYFLFTGLAGSIALIASIMQYIGNAECPKTGSGTPMCYYSLILFSSLIILKIFYLKSKIKQ</sequence>
<comment type="caution">
    <text evidence="2">The sequence shown here is derived from an EMBL/GenBank/DDBJ whole genome shotgun (WGS) entry which is preliminary data.</text>
</comment>
<evidence type="ECO:0000313" key="2">
    <source>
        <dbReference type="EMBL" id="GER58117.1"/>
    </source>
</evidence>
<evidence type="ECO:0000256" key="1">
    <source>
        <dbReference type="SAM" id="Phobius"/>
    </source>
</evidence>
<reference evidence="2 3" key="1">
    <citation type="submission" date="2019-08" db="EMBL/GenBank/DDBJ databases">
        <title>Draft genome sequence of Ulvibacter marinus type strain NBRC 109484.</title>
        <authorList>
            <person name="Kawano K."/>
            <person name="Ushijima N."/>
            <person name="Kihara M."/>
            <person name="Itoh H."/>
        </authorList>
    </citation>
    <scope>NUCLEOTIDE SEQUENCE [LARGE SCALE GENOMIC DNA]</scope>
    <source>
        <strain evidence="2 3">NBRC 109484</strain>
    </source>
</reference>
<keyword evidence="1" id="KW-1133">Transmembrane helix</keyword>
<accession>A0A5J4J0X8</accession>
<dbReference type="AlphaFoldDB" id="A0A5J4J0X8"/>
<feature type="transmembrane region" description="Helical" evidence="1">
    <location>
        <begin position="67"/>
        <end position="88"/>
    </location>
</feature>
<protein>
    <submittedName>
        <fullName evidence="2">Uncharacterized protein</fullName>
    </submittedName>
</protein>
<evidence type="ECO:0000313" key="3">
    <source>
        <dbReference type="Proteomes" id="UP000326509"/>
    </source>
</evidence>
<keyword evidence="1" id="KW-0812">Transmembrane</keyword>
<feature type="transmembrane region" description="Helical" evidence="1">
    <location>
        <begin position="103"/>
        <end position="120"/>
    </location>
</feature>
<keyword evidence="1" id="KW-0472">Membrane</keyword>
<keyword evidence="3" id="KW-1185">Reference proteome</keyword>
<name>A0A5J4J0X8_9FLAO</name>
<organism evidence="2 3">
    <name type="scientific">Patiriisocius marinus</name>
    <dbReference type="NCBI Taxonomy" id="1397112"/>
    <lineage>
        <taxon>Bacteria</taxon>
        <taxon>Pseudomonadati</taxon>
        <taxon>Bacteroidota</taxon>
        <taxon>Flavobacteriia</taxon>
        <taxon>Flavobacteriales</taxon>
        <taxon>Flavobacteriaceae</taxon>
        <taxon>Patiriisocius</taxon>
    </lineage>
</organism>
<proteinExistence type="predicted"/>